<evidence type="ECO:0000313" key="3">
    <source>
        <dbReference type="Proteomes" id="UP000318927"/>
    </source>
</evidence>
<keyword evidence="3" id="KW-1185">Reference proteome</keyword>
<protein>
    <submittedName>
        <fullName evidence="2">Uncharacterized protein</fullName>
    </submittedName>
</protein>
<dbReference type="Proteomes" id="UP000318927">
    <property type="component" value="Chromosome"/>
</dbReference>
<gene>
    <name evidence="2" type="ORF">FRW55_01365</name>
</gene>
<reference evidence="2 3" key="1">
    <citation type="journal article" date="2019" name="Microbiol. Resour. Announc.">
        <title>Complete Genome Sequences of Three Mycoplasma anserisalpingitis (Mycoplasma sp. 1220) Strains.</title>
        <authorList>
            <person name="Grozner D."/>
            <person name="Forro B."/>
            <person name="Kovacs A.B."/>
            <person name="Marton S."/>
            <person name="Banyai K."/>
            <person name="Kreizinger Z."/>
            <person name="Sulyok K.M."/>
            <person name="Gyuranecz M."/>
        </authorList>
    </citation>
    <scope>NUCLEOTIDE SEQUENCE [LARGE SCALE GENOMIC DNA]</scope>
    <source>
        <strain evidence="2 3">ATCC:BAA-2147</strain>
    </source>
</reference>
<dbReference type="RefSeq" id="WP_146368411.1">
    <property type="nucleotide sequence ID" value="NZ_CP042295.1"/>
</dbReference>
<dbReference type="OrthoDB" id="399236at2"/>
<feature type="coiled-coil region" evidence="1">
    <location>
        <begin position="10"/>
        <end position="37"/>
    </location>
</feature>
<dbReference type="KEGG" id="mans:FRW55_01365"/>
<organism evidence="2 3">
    <name type="scientific">Mycoplasma anserisalpingitidis</name>
    <dbReference type="NCBI Taxonomy" id="519450"/>
    <lineage>
        <taxon>Bacteria</taxon>
        <taxon>Bacillati</taxon>
        <taxon>Mycoplasmatota</taxon>
        <taxon>Mollicutes</taxon>
        <taxon>Mycoplasmataceae</taxon>
        <taxon>Mycoplasma</taxon>
    </lineage>
</organism>
<sequence length="108" mass="12553">MDKSVELDRAKLIAEQIVELKSNLSELNKELKELFKDTDVPVKETLSTGGQLIYEIVKPKPKFDYVTYSAFLYQSIKQGKTLTEDELDDLLPQFTIEKNERWSLKVKK</sequence>
<proteinExistence type="predicted"/>
<dbReference type="EMBL" id="CP042295">
    <property type="protein sequence ID" value="QDY86809.1"/>
    <property type="molecule type" value="Genomic_DNA"/>
</dbReference>
<evidence type="ECO:0000256" key="1">
    <source>
        <dbReference type="SAM" id="Coils"/>
    </source>
</evidence>
<keyword evidence="1" id="KW-0175">Coiled coil</keyword>
<dbReference type="AlphaFoldDB" id="A0A5B8JX58"/>
<name>A0A5B8JX58_9MOLU</name>
<evidence type="ECO:0000313" key="2">
    <source>
        <dbReference type="EMBL" id="QDY86809.1"/>
    </source>
</evidence>
<accession>A0A5B8JX58</accession>